<evidence type="ECO:0000256" key="2">
    <source>
        <dbReference type="ARBA" id="ARBA00022884"/>
    </source>
</evidence>
<dbReference type="InterPro" id="IPR020930">
    <property type="entry name" value="Ribosomal_uL5_bac-type"/>
</dbReference>
<dbReference type="GO" id="GO:0022625">
    <property type="term" value="C:cytosolic large ribosomal subunit"/>
    <property type="evidence" value="ECO:0007669"/>
    <property type="project" value="TreeGrafter"/>
</dbReference>
<dbReference type="InterPro" id="IPR037121">
    <property type="entry name" value="Ribosomal_bL25_C"/>
</dbReference>
<keyword evidence="4 5" id="KW-0687">Ribonucleoprotein</keyword>
<sequence>MKFTATSRDVQGTSASRRLRHAGQVPAIVYGGEEQPVVISLDHNEIYHNLRKEAFHASILTMELDGKAEKVLLRSVQWHPYKQQVLHVDFQRVLASQAITTKVPLNFEGGDVCPAVKLSGQVISHILTELEITCLPANLPASITVDLSGMTANANLHLDSIKLPRGVTYAGNDTNPLLAAALPVGGGAAASEETEESAE</sequence>
<comment type="function">
    <text evidence="5">This is one of the proteins that binds to the 5S RNA in the ribosome where it forms part of the central protuberance.</text>
</comment>
<dbReference type="FunFam" id="2.40.240.10:FF:000002">
    <property type="entry name" value="50S ribosomal protein L25"/>
    <property type="match status" value="1"/>
</dbReference>
<dbReference type="HAMAP" id="MF_01334">
    <property type="entry name" value="Ribosomal_bL25_CTC"/>
    <property type="match status" value="1"/>
</dbReference>
<dbReference type="NCBIfam" id="TIGR00731">
    <property type="entry name" value="bL25_bact_ctc"/>
    <property type="match status" value="1"/>
</dbReference>
<keyword evidence="2 5" id="KW-0694">RNA-binding</keyword>
<dbReference type="Gene3D" id="2.170.120.20">
    <property type="entry name" value="Ribosomal protein L25, beta domain"/>
    <property type="match status" value="1"/>
</dbReference>
<dbReference type="GO" id="GO:0008097">
    <property type="term" value="F:5S rRNA binding"/>
    <property type="evidence" value="ECO:0007669"/>
    <property type="project" value="InterPro"/>
</dbReference>
<dbReference type="Gene3D" id="2.40.240.10">
    <property type="entry name" value="Ribosomal Protein L25, Chain P"/>
    <property type="match status" value="1"/>
</dbReference>
<dbReference type="GO" id="GO:0003735">
    <property type="term" value="F:structural constituent of ribosome"/>
    <property type="evidence" value="ECO:0007669"/>
    <property type="project" value="InterPro"/>
</dbReference>
<dbReference type="InterPro" id="IPR020055">
    <property type="entry name" value="Ribosomal_bL25_short"/>
</dbReference>
<dbReference type="InterPro" id="IPR029751">
    <property type="entry name" value="Ribosomal_L25_dom"/>
</dbReference>
<dbReference type="InterPro" id="IPR020056">
    <property type="entry name" value="Rbsml_bL25/Gln-tRNA_synth_N"/>
</dbReference>
<feature type="domain" description="Large ribosomal subunit protein bL25 beta" evidence="7">
    <location>
        <begin position="99"/>
        <end position="176"/>
    </location>
</feature>
<dbReference type="SUPFAM" id="SSF50715">
    <property type="entry name" value="Ribosomal protein L25-like"/>
    <property type="match status" value="1"/>
</dbReference>
<dbReference type="InterPro" id="IPR011035">
    <property type="entry name" value="Ribosomal_bL25/Gln-tRNA_synth"/>
</dbReference>
<proteinExistence type="inferred from homology"/>
<name>A0AB33CPA8_ALCFA</name>
<feature type="domain" description="Large ribosomal subunit protein bL25 L25" evidence="6">
    <location>
        <begin position="4"/>
        <end position="90"/>
    </location>
</feature>
<keyword evidence="1 5" id="KW-0699">rRNA-binding</keyword>
<dbReference type="InterPro" id="IPR020057">
    <property type="entry name" value="Ribosomal_bL25_b-dom"/>
</dbReference>
<dbReference type="KEGG" id="afq:AFA_02815"/>
<comment type="similarity">
    <text evidence="5">Belongs to the bacterial ribosomal protein bL25 family. CTC subfamily.</text>
</comment>
<dbReference type="PANTHER" id="PTHR33284">
    <property type="entry name" value="RIBOSOMAL PROTEIN L25/GLN-TRNA SYNTHETASE, ANTI-CODON-BINDING DOMAIN-CONTAINING PROTEIN"/>
    <property type="match status" value="1"/>
</dbReference>
<dbReference type="Pfam" id="PF14693">
    <property type="entry name" value="Ribosomal_TL5_C"/>
    <property type="match status" value="1"/>
</dbReference>
<evidence type="ECO:0000313" key="9">
    <source>
        <dbReference type="Proteomes" id="UP000214561"/>
    </source>
</evidence>
<evidence type="ECO:0000256" key="5">
    <source>
        <dbReference type="HAMAP-Rule" id="MF_01334"/>
    </source>
</evidence>
<dbReference type="AlphaFoldDB" id="A0AB33CPA8"/>
<evidence type="ECO:0000259" key="7">
    <source>
        <dbReference type="Pfam" id="PF14693"/>
    </source>
</evidence>
<dbReference type="Pfam" id="PF01386">
    <property type="entry name" value="Ribosomal_L25p"/>
    <property type="match status" value="1"/>
</dbReference>
<evidence type="ECO:0000256" key="4">
    <source>
        <dbReference type="ARBA" id="ARBA00023274"/>
    </source>
</evidence>
<dbReference type="Proteomes" id="UP000214561">
    <property type="component" value="Chromosome"/>
</dbReference>
<protein>
    <recommendedName>
        <fullName evidence="5">Large ribosomal subunit protein bL25</fullName>
    </recommendedName>
    <alternativeName>
        <fullName evidence="5">General stress protein CTC</fullName>
    </alternativeName>
</protein>
<dbReference type="RefSeq" id="WP_094195612.1">
    <property type="nucleotide sequence ID" value="NZ_CP021641.1"/>
</dbReference>
<accession>A0AB33CPA8</accession>
<reference evidence="8 9" key="1">
    <citation type="submission" date="2017-05" db="EMBL/GenBank/DDBJ databases">
        <authorList>
            <person name="Qiu J.G."/>
            <person name="He J."/>
        </authorList>
    </citation>
    <scope>NUCLEOTIDE SEQUENCE [LARGE SCALE GENOMIC DNA]</scope>
    <source>
        <strain evidence="8 9">JQ135</strain>
    </source>
</reference>
<dbReference type="NCBIfam" id="NF004130">
    <property type="entry name" value="PRK05618.1-5"/>
    <property type="match status" value="1"/>
</dbReference>
<dbReference type="CDD" id="cd00495">
    <property type="entry name" value="Ribosomal_L25_TL5_CTC"/>
    <property type="match status" value="1"/>
</dbReference>
<evidence type="ECO:0000313" key="8">
    <source>
        <dbReference type="EMBL" id="ASR88478.1"/>
    </source>
</evidence>
<evidence type="ECO:0000256" key="1">
    <source>
        <dbReference type="ARBA" id="ARBA00022730"/>
    </source>
</evidence>
<evidence type="ECO:0000259" key="6">
    <source>
        <dbReference type="Pfam" id="PF01386"/>
    </source>
</evidence>
<dbReference type="InterPro" id="IPR001021">
    <property type="entry name" value="Ribosomal_bL25_long"/>
</dbReference>
<dbReference type="GO" id="GO:0006412">
    <property type="term" value="P:translation"/>
    <property type="evidence" value="ECO:0007669"/>
    <property type="project" value="UniProtKB-UniRule"/>
</dbReference>
<dbReference type="NCBIfam" id="NF004128">
    <property type="entry name" value="PRK05618.1-2"/>
    <property type="match status" value="1"/>
</dbReference>
<keyword evidence="3 5" id="KW-0689">Ribosomal protein</keyword>
<dbReference type="NCBIfam" id="NF004612">
    <property type="entry name" value="PRK05943.1"/>
    <property type="match status" value="1"/>
</dbReference>
<dbReference type="GeneID" id="96867731"/>
<comment type="subunit">
    <text evidence="5">Part of the 50S ribosomal subunit; part of the 5S rRNA/L5/L18/L25 subcomplex. Contacts the 5S rRNA. Binds to the 5S rRNA independently of L5 and L18.</text>
</comment>
<dbReference type="PANTHER" id="PTHR33284:SF1">
    <property type="entry name" value="RIBOSOMAL PROTEIN L25_GLN-TRNA SYNTHETASE, ANTI-CODON-BINDING DOMAIN-CONTAINING PROTEIN"/>
    <property type="match status" value="1"/>
</dbReference>
<gene>
    <name evidence="5" type="primary">rplY</name>
    <name evidence="5" type="synonym">ctc</name>
    <name evidence="8" type="ORF">AFA_02815</name>
</gene>
<dbReference type="HAMAP" id="MF_01336">
    <property type="entry name" value="Ribosomal_bL25"/>
    <property type="match status" value="1"/>
</dbReference>
<evidence type="ECO:0000256" key="3">
    <source>
        <dbReference type="ARBA" id="ARBA00022980"/>
    </source>
</evidence>
<dbReference type="EMBL" id="CP021641">
    <property type="protein sequence ID" value="ASR88478.1"/>
    <property type="molecule type" value="Genomic_DNA"/>
</dbReference>
<organism evidence="8 9">
    <name type="scientific">Alcaligenes faecalis</name>
    <dbReference type="NCBI Taxonomy" id="511"/>
    <lineage>
        <taxon>Bacteria</taxon>
        <taxon>Pseudomonadati</taxon>
        <taxon>Pseudomonadota</taxon>
        <taxon>Betaproteobacteria</taxon>
        <taxon>Burkholderiales</taxon>
        <taxon>Alcaligenaceae</taxon>
        <taxon>Alcaligenes</taxon>
    </lineage>
</organism>